<comment type="caution">
    <text evidence="1">The sequence shown here is derived from an EMBL/GenBank/DDBJ whole genome shotgun (WGS) entry which is preliminary data.</text>
</comment>
<dbReference type="RefSeq" id="WP_208340912.1">
    <property type="nucleotide sequence ID" value="NZ_CAWQFN010000753.1"/>
</dbReference>
<organism evidence="1 2">
    <name type="scientific">Aetokthonos hydrillicola Thurmond2011</name>
    <dbReference type="NCBI Taxonomy" id="2712845"/>
    <lineage>
        <taxon>Bacteria</taxon>
        <taxon>Bacillati</taxon>
        <taxon>Cyanobacteriota</taxon>
        <taxon>Cyanophyceae</taxon>
        <taxon>Nostocales</taxon>
        <taxon>Hapalosiphonaceae</taxon>
        <taxon>Aetokthonos</taxon>
    </lineage>
</organism>
<sequence length="498" mass="57470">MQVKDITLYRKISLKIYNKIEEIIKNKQNNETFCIENISHGELEKLVTNISHLKRFREKLEANPSFREQFLADPDKTIESSNLSIESSDIDFLWQDMMAHKEAEYLPTLPSERYLKLFKEENCDVVTLADSSSNPYFKAWRSRQIARCTSQMPKPISDGIVHASVSFELSKGCSVGCWFCGVSAPRLGDIFTYSPENAKLWREILELFQDLYGAAAKSGFCYWATDPFDNPDYERFCIDFYNILGVFPSTTTAQALKDPTRTRNLLKLCLEKGFVKNRFSILSLKILDQLYKEFTPEELTFVDLALQNPENIFPKASAGRARERDLKKFEKSQEPLKDADQKTNACVSGFLLNLVERSVKLISPCNADEYWPNGYYIYEEGHFDNIDDLKMILQGMTARHMTLTVRDSDRMSFRRDLEYQSLSDGFQVSTKYKIHTFRSEIYLKYLGEIIHKGDKTVAEIIPMFSMFGIPKNYILDSLNIMFNDGVLDAEPISNGVQF</sequence>
<dbReference type="EMBL" id="JAALHA020000010">
    <property type="protein sequence ID" value="MDR9897006.1"/>
    <property type="molecule type" value="Genomic_DNA"/>
</dbReference>
<gene>
    <name evidence="1" type="ORF">G7B40_020900</name>
</gene>
<dbReference type="GO" id="GO:0051536">
    <property type="term" value="F:iron-sulfur cluster binding"/>
    <property type="evidence" value="ECO:0007669"/>
    <property type="project" value="InterPro"/>
</dbReference>
<reference evidence="2" key="1">
    <citation type="journal article" date="2021" name="Science">
        <title>Hunting the eagle killer: A cyanobacterial neurotoxin causes vacuolar myelinopathy.</title>
        <authorList>
            <person name="Breinlinger S."/>
            <person name="Phillips T.J."/>
            <person name="Haram B.N."/>
            <person name="Mares J."/>
            <person name="Martinez Yerena J.A."/>
            <person name="Hrouzek P."/>
            <person name="Sobotka R."/>
            <person name="Henderson W.M."/>
            <person name="Schmieder P."/>
            <person name="Williams S.M."/>
            <person name="Lauderdale J.D."/>
            <person name="Wilde H.D."/>
            <person name="Gerrin W."/>
            <person name="Kust A."/>
            <person name="Washington J.W."/>
            <person name="Wagner C."/>
            <person name="Geier B."/>
            <person name="Liebeke M."/>
            <person name="Enke H."/>
            <person name="Niedermeyer T.H.J."/>
            <person name="Wilde S.B."/>
        </authorList>
    </citation>
    <scope>NUCLEOTIDE SEQUENCE [LARGE SCALE GENOMIC DNA]</scope>
    <source>
        <strain evidence="2">Thurmond2011</strain>
    </source>
</reference>
<proteinExistence type="predicted"/>
<dbReference type="InterPro" id="IPR007197">
    <property type="entry name" value="rSAM"/>
</dbReference>
<protein>
    <submittedName>
        <fullName evidence="1">Radical SAM family RiPP maturation amino acid epimerase</fullName>
    </submittedName>
</protein>
<dbReference type="InterPro" id="IPR030950">
    <property type="entry name" value="rSAM_PoyD"/>
</dbReference>
<dbReference type="SFLD" id="SFLDS00029">
    <property type="entry name" value="Radical_SAM"/>
    <property type="match status" value="1"/>
</dbReference>
<keyword evidence="2" id="KW-1185">Reference proteome</keyword>
<evidence type="ECO:0000313" key="1">
    <source>
        <dbReference type="EMBL" id="MDR9897006.1"/>
    </source>
</evidence>
<dbReference type="GO" id="GO:0003824">
    <property type="term" value="F:catalytic activity"/>
    <property type="evidence" value="ECO:0007669"/>
    <property type="project" value="InterPro"/>
</dbReference>
<dbReference type="NCBIfam" id="TIGR04517">
    <property type="entry name" value="rSAM_PoyD"/>
    <property type="match status" value="1"/>
</dbReference>
<evidence type="ECO:0000313" key="2">
    <source>
        <dbReference type="Proteomes" id="UP000667802"/>
    </source>
</evidence>
<dbReference type="Proteomes" id="UP000667802">
    <property type="component" value="Unassembled WGS sequence"/>
</dbReference>
<accession>A0AAP5M6H1</accession>
<name>A0AAP5M6H1_9CYAN</name>
<dbReference type="AlphaFoldDB" id="A0AAP5M6H1"/>